<gene>
    <name evidence="7" type="ORF">D0Y50_15750</name>
</gene>
<comment type="similarity">
    <text evidence="1">Belongs to the carbohydrate kinase PfkB family.</text>
</comment>
<dbReference type="PANTHER" id="PTHR43085">
    <property type="entry name" value="HEXOKINASE FAMILY MEMBER"/>
    <property type="match status" value="1"/>
</dbReference>
<dbReference type="CDD" id="cd01167">
    <property type="entry name" value="bac_FRK"/>
    <property type="match status" value="1"/>
</dbReference>
<protein>
    <submittedName>
        <fullName evidence="7">Carbohydrate kinase</fullName>
    </submittedName>
</protein>
<proteinExistence type="inferred from homology"/>
<accession>A0A346NQ78</accession>
<evidence type="ECO:0000259" key="6">
    <source>
        <dbReference type="Pfam" id="PF00294"/>
    </source>
</evidence>
<dbReference type="GO" id="GO:0016301">
    <property type="term" value="F:kinase activity"/>
    <property type="evidence" value="ECO:0007669"/>
    <property type="project" value="UniProtKB-KW"/>
</dbReference>
<dbReference type="Pfam" id="PF00294">
    <property type="entry name" value="PfkB"/>
    <property type="match status" value="1"/>
</dbReference>
<dbReference type="InterPro" id="IPR050306">
    <property type="entry name" value="PfkB_Carbo_kinase"/>
</dbReference>
<evidence type="ECO:0000256" key="3">
    <source>
        <dbReference type="ARBA" id="ARBA00022741"/>
    </source>
</evidence>
<dbReference type="PROSITE" id="PS00584">
    <property type="entry name" value="PFKB_KINASES_2"/>
    <property type="match status" value="1"/>
</dbReference>
<dbReference type="GO" id="GO:0005524">
    <property type="term" value="F:ATP binding"/>
    <property type="evidence" value="ECO:0007669"/>
    <property type="project" value="UniProtKB-KW"/>
</dbReference>
<dbReference type="AlphaFoldDB" id="A0A346NQ78"/>
<evidence type="ECO:0000256" key="2">
    <source>
        <dbReference type="ARBA" id="ARBA00022679"/>
    </source>
</evidence>
<dbReference type="SUPFAM" id="SSF53613">
    <property type="entry name" value="Ribokinase-like"/>
    <property type="match status" value="1"/>
</dbReference>
<feature type="domain" description="Carbohydrate kinase PfkB" evidence="6">
    <location>
        <begin position="3"/>
        <end position="310"/>
    </location>
</feature>
<organism evidence="7 8">
    <name type="scientific">Salinimonas sediminis</name>
    <dbReference type="NCBI Taxonomy" id="2303538"/>
    <lineage>
        <taxon>Bacteria</taxon>
        <taxon>Pseudomonadati</taxon>
        <taxon>Pseudomonadota</taxon>
        <taxon>Gammaproteobacteria</taxon>
        <taxon>Alteromonadales</taxon>
        <taxon>Alteromonadaceae</taxon>
        <taxon>Alteromonas/Salinimonas group</taxon>
        <taxon>Salinimonas</taxon>
    </lineage>
</organism>
<evidence type="ECO:0000256" key="5">
    <source>
        <dbReference type="ARBA" id="ARBA00022840"/>
    </source>
</evidence>
<dbReference type="InterPro" id="IPR002173">
    <property type="entry name" value="Carboh/pur_kinase_PfkB_CS"/>
</dbReference>
<keyword evidence="8" id="KW-1185">Reference proteome</keyword>
<keyword evidence="2" id="KW-0808">Transferase</keyword>
<keyword evidence="5" id="KW-0067">ATP-binding</keyword>
<reference evidence="7 8" key="1">
    <citation type="submission" date="2018-08" db="EMBL/GenBank/DDBJ databases">
        <title>Salinimonas sediminis sp. nov., a piezophilic bacterium isolated from a deep-sea sediment sample from the New Britain Trench.</title>
        <authorList>
            <person name="Cao J."/>
        </authorList>
    </citation>
    <scope>NUCLEOTIDE SEQUENCE [LARGE SCALE GENOMIC DNA]</scope>
    <source>
        <strain evidence="7 8">N102</strain>
    </source>
</reference>
<dbReference type="OrthoDB" id="9779730at2"/>
<evidence type="ECO:0000313" key="7">
    <source>
        <dbReference type="EMBL" id="AXR07685.1"/>
    </source>
</evidence>
<evidence type="ECO:0000313" key="8">
    <source>
        <dbReference type="Proteomes" id="UP000262073"/>
    </source>
</evidence>
<dbReference type="InterPro" id="IPR029056">
    <property type="entry name" value="Ribokinase-like"/>
</dbReference>
<dbReference type="InterPro" id="IPR011611">
    <property type="entry name" value="PfkB_dom"/>
</dbReference>
<dbReference type="RefSeq" id="WP_117317881.1">
    <property type="nucleotide sequence ID" value="NZ_CP031769.1"/>
</dbReference>
<dbReference type="EMBL" id="CP031769">
    <property type="protein sequence ID" value="AXR07685.1"/>
    <property type="molecule type" value="Genomic_DNA"/>
</dbReference>
<dbReference type="Proteomes" id="UP000262073">
    <property type="component" value="Chromosome"/>
</dbReference>
<dbReference type="PROSITE" id="PS00583">
    <property type="entry name" value="PFKB_KINASES_1"/>
    <property type="match status" value="1"/>
</dbReference>
<sequence>MNVFSLGEVLVDMLGKQQSTPDGQANKVFQPFAGGAPANVAVAVAKLGGTSSLVSKVGEDSFGTFLLKTLQHYKVDTQYVGTSKGKTALAFVDLDEYGERTFDFYVENAAQKDIQVADTQAVALDSKSIVHMCSGSFSTPQLADSAQALIDNARNNTALLCMDINYRPGFWQNLEGVSQQIADAASHMDIIKASREELIELYGENNTQAVIEQWLKDGVSLVLVTNGGDPVAYYTAQFDGTFAVPGTQVVDTTGAGDSFIGGILYQVGISIDNAAAFKDWVGNFENVTRTLDFATRCGAITVSRFGAFDALPYSEDVPAVVAAAG</sequence>
<dbReference type="PANTHER" id="PTHR43085:SF1">
    <property type="entry name" value="PSEUDOURIDINE KINASE-RELATED"/>
    <property type="match status" value="1"/>
</dbReference>
<evidence type="ECO:0000256" key="1">
    <source>
        <dbReference type="ARBA" id="ARBA00010688"/>
    </source>
</evidence>
<keyword evidence="4 7" id="KW-0418">Kinase</keyword>
<dbReference type="KEGG" id="salm:D0Y50_15750"/>
<dbReference type="Gene3D" id="3.40.1190.20">
    <property type="match status" value="1"/>
</dbReference>
<name>A0A346NQ78_9ALTE</name>
<evidence type="ECO:0000256" key="4">
    <source>
        <dbReference type="ARBA" id="ARBA00022777"/>
    </source>
</evidence>
<keyword evidence="3" id="KW-0547">Nucleotide-binding</keyword>